<protein>
    <recommendedName>
        <fullName evidence="7">Carboxypeptidase</fullName>
        <ecNumber evidence="7">3.4.16.-</ecNumber>
    </recommendedName>
</protein>
<sequence>MIVNLCLSLLLLHSINAKVLLSEDILKNDENNLKEVVSSTKSHIIDITTPKSLANDQKEIKRKCEHTNDITGDLDSLCPEEPTKIDNGTALILTPYIERKQIEEARKTSKVDPKLLSGVESYSGYFTVNKTYNSNVFVWYFPVENKKVNDTPWIIWLQGGPGASSLTGLFEEIGPVRVTKFGTIKRNPYTWIQNHSVLFIDNPVGTGYSFTDHEDGYVSDMATYSKHLLSTVEQFLHVFPELRTAPLYIAGESYAGKYIPALGIELHKAKINSGLDINLQGFIIGNAYIDPSMIRNVHRPFYYFGLLNKEQLDSLEPLMKDFQADIDANNSVAAKNKWMQVVTVLLILSHQKQAYNFLKDELSVGAYPKILNTPEMKRGLHVGDIQFHFINTTVNTKMAPDFLSSSKELFEELLSNNYRVLSYCGQLDQLLPCVFSAENHRTWQWHGKEQFTNAQRYPFMFHNILAGYYKSGGNLTEVVVRGAGHMVPVDEPARAQFLVTNWIHRLPLATRFTLMEEFFLRSILNNSSALYF</sequence>
<dbReference type="EC" id="3.4.16.-" evidence="7"/>
<keyword evidence="4 7" id="KW-0732">Signal</keyword>
<evidence type="ECO:0000256" key="6">
    <source>
        <dbReference type="ARBA" id="ARBA00023180"/>
    </source>
</evidence>
<keyword evidence="9" id="KW-1185">Reference proteome</keyword>
<dbReference type="InterPro" id="IPR029058">
    <property type="entry name" value="AB_hydrolase_fold"/>
</dbReference>
<dbReference type="PRINTS" id="PR00724">
    <property type="entry name" value="CRBOXYPTASEC"/>
</dbReference>
<dbReference type="InterPro" id="IPR001563">
    <property type="entry name" value="Peptidase_S10"/>
</dbReference>
<dbReference type="GO" id="GO:0004185">
    <property type="term" value="F:serine-type carboxypeptidase activity"/>
    <property type="evidence" value="ECO:0007669"/>
    <property type="project" value="UniProtKB-UniRule"/>
</dbReference>
<organism evidence="8 9">
    <name type="scientific">Leptosia nina</name>
    <dbReference type="NCBI Taxonomy" id="320188"/>
    <lineage>
        <taxon>Eukaryota</taxon>
        <taxon>Metazoa</taxon>
        <taxon>Ecdysozoa</taxon>
        <taxon>Arthropoda</taxon>
        <taxon>Hexapoda</taxon>
        <taxon>Insecta</taxon>
        <taxon>Pterygota</taxon>
        <taxon>Neoptera</taxon>
        <taxon>Endopterygota</taxon>
        <taxon>Lepidoptera</taxon>
        <taxon>Glossata</taxon>
        <taxon>Ditrysia</taxon>
        <taxon>Papilionoidea</taxon>
        <taxon>Pieridae</taxon>
        <taxon>Pierinae</taxon>
        <taxon>Leptosia</taxon>
    </lineage>
</organism>
<keyword evidence="5 7" id="KW-0378">Hydrolase</keyword>
<dbReference type="GO" id="GO:0006508">
    <property type="term" value="P:proteolysis"/>
    <property type="evidence" value="ECO:0007669"/>
    <property type="project" value="UniProtKB-KW"/>
</dbReference>
<keyword evidence="3 7" id="KW-0645">Protease</keyword>
<evidence type="ECO:0000256" key="4">
    <source>
        <dbReference type="ARBA" id="ARBA00022729"/>
    </source>
</evidence>
<dbReference type="Pfam" id="PF00450">
    <property type="entry name" value="Peptidase_S10"/>
    <property type="match status" value="1"/>
</dbReference>
<dbReference type="Gene3D" id="3.40.50.1820">
    <property type="entry name" value="alpha/beta hydrolase"/>
    <property type="match status" value="1"/>
</dbReference>
<dbReference type="Proteomes" id="UP001497472">
    <property type="component" value="Unassembled WGS sequence"/>
</dbReference>
<evidence type="ECO:0000313" key="9">
    <source>
        <dbReference type="Proteomes" id="UP001497472"/>
    </source>
</evidence>
<dbReference type="InterPro" id="IPR033124">
    <property type="entry name" value="Ser_caboxypep_his_AS"/>
</dbReference>
<comment type="caution">
    <text evidence="8">The sequence shown here is derived from an EMBL/GenBank/DDBJ whole genome shotgun (WGS) entry which is preliminary data.</text>
</comment>
<evidence type="ECO:0000256" key="2">
    <source>
        <dbReference type="ARBA" id="ARBA00022645"/>
    </source>
</evidence>
<dbReference type="PANTHER" id="PTHR11802">
    <property type="entry name" value="SERINE PROTEASE FAMILY S10 SERINE CARBOXYPEPTIDASE"/>
    <property type="match status" value="1"/>
</dbReference>
<gene>
    <name evidence="8" type="ORF">LNINA_LOCUS3986</name>
</gene>
<feature type="signal peptide" evidence="7">
    <location>
        <begin position="1"/>
        <end position="17"/>
    </location>
</feature>
<dbReference type="EMBL" id="CAVLEF010000005">
    <property type="protein sequence ID" value="CAK1544220.1"/>
    <property type="molecule type" value="Genomic_DNA"/>
</dbReference>
<feature type="chain" id="PRO_5043105376" description="Carboxypeptidase" evidence="7">
    <location>
        <begin position="18"/>
        <end position="532"/>
    </location>
</feature>
<reference evidence="8 9" key="1">
    <citation type="submission" date="2023-11" db="EMBL/GenBank/DDBJ databases">
        <authorList>
            <person name="Okamura Y."/>
        </authorList>
    </citation>
    <scope>NUCLEOTIDE SEQUENCE [LARGE SCALE GENOMIC DNA]</scope>
</reference>
<keyword evidence="6" id="KW-0325">Glycoprotein</keyword>
<dbReference type="PROSITE" id="PS00560">
    <property type="entry name" value="CARBOXYPEPT_SER_HIS"/>
    <property type="match status" value="1"/>
</dbReference>
<keyword evidence="2 7" id="KW-0121">Carboxypeptidase</keyword>
<dbReference type="PANTHER" id="PTHR11802:SF3">
    <property type="entry name" value="RETINOID-INDUCIBLE SERINE CARBOXYPEPTIDASE"/>
    <property type="match status" value="1"/>
</dbReference>
<accession>A0AAV1J6W9</accession>
<evidence type="ECO:0000256" key="3">
    <source>
        <dbReference type="ARBA" id="ARBA00022670"/>
    </source>
</evidence>
<comment type="similarity">
    <text evidence="1 7">Belongs to the peptidase S10 family.</text>
</comment>
<dbReference type="InterPro" id="IPR018202">
    <property type="entry name" value="Ser_caboxypep_ser_AS"/>
</dbReference>
<evidence type="ECO:0000256" key="5">
    <source>
        <dbReference type="ARBA" id="ARBA00022801"/>
    </source>
</evidence>
<evidence type="ECO:0000256" key="1">
    <source>
        <dbReference type="ARBA" id="ARBA00009431"/>
    </source>
</evidence>
<evidence type="ECO:0000313" key="8">
    <source>
        <dbReference type="EMBL" id="CAK1544220.1"/>
    </source>
</evidence>
<dbReference type="SUPFAM" id="SSF53474">
    <property type="entry name" value="alpha/beta-Hydrolases"/>
    <property type="match status" value="1"/>
</dbReference>
<dbReference type="PROSITE" id="PS00131">
    <property type="entry name" value="CARBOXYPEPT_SER_SER"/>
    <property type="match status" value="1"/>
</dbReference>
<name>A0AAV1J6W9_9NEOP</name>
<proteinExistence type="inferred from homology"/>
<dbReference type="AlphaFoldDB" id="A0AAV1J6W9"/>
<evidence type="ECO:0000256" key="7">
    <source>
        <dbReference type="RuleBase" id="RU361156"/>
    </source>
</evidence>